<comment type="caution">
    <text evidence="5">The sequence shown here is derived from an EMBL/GenBank/DDBJ whole genome shotgun (WGS) entry which is preliminary data.</text>
</comment>
<dbReference type="GO" id="GO:0016787">
    <property type="term" value="F:hydrolase activity"/>
    <property type="evidence" value="ECO:0007669"/>
    <property type="project" value="UniProtKB-KW"/>
</dbReference>
<keyword evidence="3 5" id="KW-0378">Hydrolase</keyword>
<dbReference type="Proteomes" id="UP000653305">
    <property type="component" value="Unassembled WGS sequence"/>
</dbReference>
<dbReference type="OrthoDB" id="6119954at2759"/>
<sequence length="479" mass="52709">MKIFLKKSQFFQIITILLAALISCMIISNGPEKISAQNPRKSTDHDFSYFESALEYLSKPVSKSKNQSSSSYSNNLIKNKIGNDCSVWSRACAEEILEIAKKPENVKWVKSVRRKIHENPELAFEEHETSALIRKELDELEVKYRFPLAKTGIRAMVGTGKPPFVAIRADMDALPIQEAVEWEHKSKNAGKMHACGHDAHSAMLLGAARILKARENHLKGTVILIFQPAEEAGNGAKRMIKDGALEDVEAIFAMHITHLLPTAVIGSRSGPLLAGCGFFKAVITGELGDPILAASASVISLQGVVSRESNPLDSQVVSVTFLNNGDDDVDMRANTVEFGGTLRAFSNTSFNLLLKRIEEVIIAQAKVYKCSATVDFFKNSDTIYPPMVNDDRMYQHVRNSAVDLVGPTNFGVVQPVMGAEDFSFYSEIIPAAFFYIGIKNETLGSVHSPHSPHFMIDENALPIGAATHAAIAERYLNKR</sequence>
<keyword evidence="4" id="KW-0464">Manganese</keyword>
<dbReference type="Pfam" id="PF01546">
    <property type="entry name" value="Peptidase_M20"/>
    <property type="match status" value="1"/>
</dbReference>
<accession>A0A830C137</accession>
<dbReference type="PANTHER" id="PTHR11014">
    <property type="entry name" value="PEPTIDASE M20 FAMILY MEMBER"/>
    <property type="match status" value="1"/>
</dbReference>
<dbReference type="InterPro" id="IPR017439">
    <property type="entry name" value="Amidohydrolase"/>
</dbReference>
<evidence type="ECO:0000256" key="2">
    <source>
        <dbReference type="ARBA" id="ARBA00022729"/>
    </source>
</evidence>
<dbReference type="SUPFAM" id="SSF53187">
    <property type="entry name" value="Zn-dependent exopeptidases"/>
    <property type="match status" value="1"/>
</dbReference>
<keyword evidence="2" id="KW-0732">Signal</keyword>
<organism evidence="5 6">
    <name type="scientific">Phtheirospermum japonicum</name>
    <dbReference type="NCBI Taxonomy" id="374723"/>
    <lineage>
        <taxon>Eukaryota</taxon>
        <taxon>Viridiplantae</taxon>
        <taxon>Streptophyta</taxon>
        <taxon>Embryophyta</taxon>
        <taxon>Tracheophyta</taxon>
        <taxon>Spermatophyta</taxon>
        <taxon>Magnoliopsida</taxon>
        <taxon>eudicotyledons</taxon>
        <taxon>Gunneridae</taxon>
        <taxon>Pentapetalae</taxon>
        <taxon>asterids</taxon>
        <taxon>lamiids</taxon>
        <taxon>Lamiales</taxon>
        <taxon>Orobanchaceae</taxon>
        <taxon>Orobanchaceae incertae sedis</taxon>
        <taxon>Phtheirospermum</taxon>
    </lineage>
</organism>
<proteinExistence type="inferred from homology"/>
<protein>
    <submittedName>
        <fullName evidence="5">Iaa-amino acid hydrolase ilr1-like 6</fullName>
    </submittedName>
</protein>
<dbReference type="GO" id="GO:0009694">
    <property type="term" value="P:jasmonic acid metabolic process"/>
    <property type="evidence" value="ECO:0007669"/>
    <property type="project" value="TreeGrafter"/>
</dbReference>
<evidence type="ECO:0000313" key="5">
    <source>
        <dbReference type="EMBL" id="GFP89813.1"/>
    </source>
</evidence>
<dbReference type="EMBL" id="BMAC01000201">
    <property type="protein sequence ID" value="GFP89813.1"/>
    <property type="molecule type" value="Genomic_DNA"/>
</dbReference>
<evidence type="ECO:0000256" key="4">
    <source>
        <dbReference type="ARBA" id="ARBA00023211"/>
    </source>
</evidence>
<dbReference type="InterPro" id="IPR044757">
    <property type="entry name" value="ILR1-like_Hyd"/>
</dbReference>
<keyword evidence="6" id="KW-1185">Reference proteome</keyword>
<evidence type="ECO:0000256" key="1">
    <source>
        <dbReference type="ARBA" id="ARBA00006153"/>
    </source>
</evidence>
<name>A0A830C137_9LAMI</name>
<gene>
    <name evidence="5" type="ORF">PHJA_001125100</name>
</gene>
<reference evidence="5" key="1">
    <citation type="submission" date="2020-07" db="EMBL/GenBank/DDBJ databases">
        <title>Ethylene signaling mediates host invasion by parasitic plants.</title>
        <authorList>
            <person name="Yoshida S."/>
        </authorList>
    </citation>
    <scope>NUCLEOTIDE SEQUENCE</scope>
    <source>
        <strain evidence="5">Okayama</strain>
    </source>
</reference>
<evidence type="ECO:0000256" key="3">
    <source>
        <dbReference type="ARBA" id="ARBA00022801"/>
    </source>
</evidence>
<dbReference type="GO" id="GO:0009850">
    <property type="term" value="P:auxin metabolic process"/>
    <property type="evidence" value="ECO:0007669"/>
    <property type="project" value="InterPro"/>
</dbReference>
<dbReference type="NCBIfam" id="TIGR01891">
    <property type="entry name" value="amidohydrolases"/>
    <property type="match status" value="1"/>
</dbReference>
<dbReference type="PANTHER" id="PTHR11014:SF62">
    <property type="entry name" value="IAA-AMINO ACID HYDROLASE ILR1-LIKE 6"/>
    <property type="match status" value="1"/>
</dbReference>
<dbReference type="FunFam" id="3.30.70.360:FF:000001">
    <property type="entry name" value="N-acetyldiaminopimelate deacetylase"/>
    <property type="match status" value="1"/>
</dbReference>
<dbReference type="PROSITE" id="PS51257">
    <property type="entry name" value="PROKAR_LIPOPROTEIN"/>
    <property type="match status" value="1"/>
</dbReference>
<dbReference type="Gene3D" id="3.40.630.10">
    <property type="entry name" value="Zn peptidases"/>
    <property type="match status" value="1"/>
</dbReference>
<dbReference type="Gene3D" id="3.30.70.360">
    <property type="match status" value="1"/>
</dbReference>
<comment type="similarity">
    <text evidence="1">Belongs to the peptidase M20 family.</text>
</comment>
<dbReference type="InterPro" id="IPR002933">
    <property type="entry name" value="Peptidase_M20"/>
</dbReference>
<dbReference type="CDD" id="cd08017">
    <property type="entry name" value="M20_IAA_Hyd"/>
    <property type="match status" value="1"/>
</dbReference>
<evidence type="ECO:0000313" key="6">
    <source>
        <dbReference type="Proteomes" id="UP000653305"/>
    </source>
</evidence>
<dbReference type="InterPro" id="IPR036264">
    <property type="entry name" value="Bact_exopeptidase_dim_dom"/>
</dbReference>
<dbReference type="AlphaFoldDB" id="A0A830C137"/>
<dbReference type="SUPFAM" id="SSF55031">
    <property type="entry name" value="Bacterial exopeptidase dimerisation domain"/>
    <property type="match status" value="1"/>
</dbReference>